<feature type="compositionally biased region" description="Pro residues" evidence="1">
    <location>
        <begin position="695"/>
        <end position="711"/>
    </location>
</feature>
<evidence type="ECO:0000313" key="2">
    <source>
        <dbReference type="EMBL" id="CEM00670.1"/>
    </source>
</evidence>
<dbReference type="GO" id="GO:0005884">
    <property type="term" value="C:actin filament"/>
    <property type="evidence" value="ECO:0007669"/>
    <property type="project" value="TreeGrafter"/>
</dbReference>
<keyword evidence="3" id="KW-1185">Reference proteome</keyword>
<organism evidence="2 3">
    <name type="scientific">Vitrella brassicaformis (strain CCMP3155)</name>
    <dbReference type="NCBI Taxonomy" id="1169540"/>
    <lineage>
        <taxon>Eukaryota</taxon>
        <taxon>Sar</taxon>
        <taxon>Alveolata</taxon>
        <taxon>Colpodellida</taxon>
        <taxon>Vitrellaceae</taxon>
        <taxon>Vitrella</taxon>
    </lineage>
</organism>
<feature type="compositionally biased region" description="Basic and acidic residues" evidence="1">
    <location>
        <begin position="421"/>
        <end position="431"/>
    </location>
</feature>
<gene>
    <name evidence="2" type="ORF">Vbra_2415</name>
</gene>
<feature type="region of interest" description="Disordered" evidence="1">
    <location>
        <begin position="642"/>
        <end position="718"/>
    </location>
</feature>
<feature type="compositionally biased region" description="Low complexity" evidence="1">
    <location>
        <begin position="807"/>
        <end position="816"/>
    </location>
</feature>
<dbReference type="PANTHER" id="PTHR45691:SF1">
    <property type="entry name" value="FH2 DOMAIN-CONTAINING PROTEIN 1-RELATED"/>
    <property type="match status" value="1"/>
</dbReference>
<protein>
    <submittedName>
        <fullName evidence="2">Uncharacterized protein</fullName>
    </submittedName>
</protein>
<feature type="region of interest" description="Disordered" evidence="1">
    <location>
        <begin position="751"/>
        <end position="779"/>
    </location>
</feature>
<dbReference type="AlphaFoldDB" id="A0A0G4ES33"/>
<feature type="region of interest" description="Disordered" evidence="1">
    <location>
        <begin position="390"/>
        <end position="447"/>
    </location>
</feature>
<feature type="compositionally biased region" description="Low complexity" evidence="1">
    <location>
        <begin position="823"/>
        <end position="833"/>
    </location>
</feature>
<feature type="compositionally biased region" description="Low complexity" evidence="1">
    <location>
        <begin position="365"/>
        <end position="374"/>
    </location>
</feature>
<dbReference type="InterPro" id="IPR051412">
    <property type="entry name" value="Formin_Homology_Diaphanous_sf"/>
</dbReference>
<dbReference type="Proteomes" id="UP000041254">
    <property type="component" value="Unassembled WGS sequence"/>
</dbReference>
<proteinExistence type="predicted"/>
<accession>A0A0G4ES33</accession>
<feature type="compositionally biased region" description="Pro residues" evidence="1">
    <location>
        <begin position="760"/>
        <end position="776"/>
    </location>
</feature>
<dbReference type="InParanoid" id="A0A0G4ES33"/>
<feature type="region of interest" description="Disordered" evidence="1">
    <location>
        <begin position="329"/>
        <end position="375"/>
    </location>
</feature>
<sequence length="917" mass="96970">MRHPIRRFLEVPIVVGTGALCGVSINQGNNPLSYIPLSVLWTYEGVSDRVEAIRPTRIRIYGQVSKVAQQLRIESPVLNRLVLVRLCECTDHPAISAPLLELNWHTLVDRLHHCCIYLDKYVKQDGQHPRIQLDDGKDAPVSIFSYRRTKQGWVLDAEEVYGKVAVALRNLAKQEFVQKKLQRPQDELTALQLTHTALLTSIRISEALRPPPPPTPPPLPDDTVTRPATSRWSLGAILGRYTRPSSNKDDAGAVSREGDVLKGQPAAVAQQEEHKPAVEVIGTEMCAVENGPVDEEGNGDEGGEVMPKKSMLSGVSGIFQSGVNLFSKRRQPQAVVEDTPTPDTRQQETIEPTAEETSADESEEGATSSEALAAPPSAGFFSKWFAKKTPCTEKEGDEGGALEQPQTETAADEPVVAIATAHEETSPKGETEGSEGEEETSPSARPAVLNHAIVPPPLKTSLEASLEDGELAAAELWKCCALGGVYRPLRRLVWVDDDVRARRLQPSETAVRQHQGQAAAGESVAAYEADLQAVLAEKSRTAKGIHTLATALFKSQQPIDDRLYTNLVDAIKPPMSYLVEVSGNGNSGAWGGLGDILTSAVQVAVIGAFIVFVMHEDGTGKLLSLLPPAWADTVSSCLPSFLLPPNRTGGGQQRAQRSQRSPPMRPPPNAPAFAHHPPGGFPGGPMDPTMAGLPFMPPPPPLPGSFPPGPPQAGYEGLGAMPMFPPASSMAMPPFAGHPAPSASWVMPDHHHAAMRSAPHQPPPSVAPPSVPPSSAAPPVSSSFQYIPIGGSQSQYLGHHRDASSSAAAAAVAPAAGRGSDVGSGPPQQQQHLGPPPMDQGGGNMASSFMSVRENYPPGSNVNMADSVTGGAAMGIGVGGAGQGGSGVGSVNGSMDDSLASMARSHYVLPPHSSTFH</sequence>
<feature type="compositionally biased region" description="Polar residues" evidence="1">
    <location>
        <begin position="341"/>
        <end position="350"/>
    </location>
</feature>
<feature type="compositionally biased region" description="Pro residues" evidence="1">
    <location>
        <begin position="209"/>
        <end position="220"/>
    </location>
</feature>
<feature type="region of interest" description="Disordered" evidence="1">
    <location>
        <begin position="204"/>
        <end position="227"/>
    </location>
</feature>
<evidence type="ECO:0000256" key="1">
    <source>
        <dbReference type="SAM" id="MobiDB-lite"/>
    </source>
</evidence>
<feature type="compositionally biased region" description="Low complexity" evidence="1">
    <location>
        <begin position="653"/>
        <end position="662"/>
    </location>
</feature>
<feature type="compositionally biased region" description="Acidic residues" evidence="1">
    <location>
        <begin position="353"/>
        <end position="364"/>
    </location>
</feature>
<name>A0A0G4ES33_VITBC</name>
<reference evidence="2 3" key="1">
    <citation type="submission" date="2014-11" db="EMBL/GenBank/DDBJ databases">
        <authorList>
            <person name="Zhu J."/>
            <person name="Qi W."/>
            <person name="Song R."/>
        </authorList>
    </citation>
    <scope>NUCLEOTIDE SEQUENCE [LARGE SCALE GENOMIC DNA]</scope>
</reference>
<dbReference type="EMBL" id="CDMY01000296">
    <property type="protein sequence ID" value="CEM00670.1"/>
    <property type="molecule type" value="Genomic_DNA"/>
</dbReference>
<dbReference type="PANTHER" id="PTHR45691">
    <property type="entry name" value="PROTEIN DIAPHANOUS"/>
    <property type="match status" value="1"/>
</dbReference>
<dbReference type="GO" id="GO:0030041">
    <property type="term" value="P:actin filament polymerization"/>
    <property type="evidence" value="ECO:0007669"/>
    <property type="project" value="TreeGrafter"/>
</dbReference>
<dbReference type="VEuPathDB" id="CryptoDB:Vbra_2415"/>
<feature type="region of interest" description="Disordered" evidence="1">
    <location>
        <begin position="807"/>
        <end position="854"/>
    </location>
</feature>
<evidence type="ECO:0000313" key="3">
    <source>
        <dbReference type="Proteomes" id="UP000041254"/>
    </source>
</evidence>